<reference evidence="2 3" key="1">
    <citation type="submission" date="2019-04" db="EMBL/GenBank/DDBJ databases">
        <authorList>
            <consortium name="DOE Joint Genome Institute"/>
            <person name="Mondo S."/>
            <person name="Kjaerbolling I."/>
            <person name="Vesth T."/>
            <person name="Frisvad J.C."/>
            <person name="Nybo J.L."/>
            <person name="Theobald S."/>
            <person name="Kildgaard S."/>
            <person name="Isbrandt T."/>
            <person name="Kuo A."/>
            <person name="Sato A."/>
            <person name="Lyhne E.K."/>
            <person name="Kogle M.E."/>
            <person name="Wiebenga A."/>
            <person name="Kun R.S."/>
            <person name="Lubbers R.J."/>
            <person name="Makela M.R."/>
            <person name="Barry K."/>
            <person name="Chovatia M."/>
            <person name="Clum A."/>
            <person name="Daum C."/>
            <person name="Haridas S."/>
            <person name="He G."/>
            <person name="LaButti K."/>
            <person name="Lipzen A."/>
            <person name="Riley R."/>
            <person name="Salamov A."/>
            <person name="Simmons B.A."/>
            <person name="Magnuson J.K."/>
            <person name="Henrissat B."/>
            <person name="Mortensen U.H."/>
            <person name="Larsen T.O."/>
            <person name="Devries R.P."/>
            <person name="Grigoriev I.V."/>
            <person name="Machida M."/>
            <person name="Baker S.E."/>
            <person name="Andersen M.R."/>
            <person name="Cantor M.N."/>
            <person name="Hua S.X."/>
        </authorList>
    </citation>
    <scope>NUCLEOTIDE SEQUENCE [LARGE SCALE GENOMIC DNA]</scope>
    <source>
        <strain evidence="2 3">CBS 119388</strain>
    </source>
</reference>
<gene>
    <name evidence="2" type="ORF">BDV37DRAFT_189161</name>
</gene>
<dbReference type="AlphaFoldDB" id="A0A5N6IIU8"/>
<proteinExistence type="inferred from homology"/>
<dbReference type="InterPro" id="IPR036291">
    <property type="entry name" value="NAD(P)-bd_dom_sf"/>
</dbReference>
<comment type="similarity">
    <text evidence="1">Belongs to the avfA family.</text>
</comment>
<dbReference type="PANTHER" id="PTHR15020">
    <property type="entry name" value="FLAVIN REDUCTASE-RELATED"/>
    <property type="match status" value="1"/>
</dbReference>
<accession>A0A5N7D3W0</accession>
<dbReference type="GeneID" id="43664320"/>
<dbReference type="PANTHER" id="PTHR15020:SF50">
    <property type="entry name" value="UPF0659 PROTEIN YMR090W"/>
    <property type="match status" value="1"/>
</dbReference>
<evidence type="ECO:0000313" key="2">
    <source>
        <dbReference type="EMBL" id="KAE8401085.1"/>
    </source>
</evidence>
<dbReference type="RefSeq" id="XP_031938404.1">
    <property type="nucleotide sequence ID" value="XM_032079629.1"/>
</dbReference>
<dbReference type="Proteomes" id="UP000325579">
    <property type="component" value="Unassembled WGS sequence"/>
</dbReference>
<dbReference type="Gene3D" id="3.40.50.720">
    <property type="entry name" value="NAD(P)-binding Rossmann-like Domain"/>
    <property type="match status" value="1"/>
</dbReference>
<evidence type="ECO:0000313" key="3">
    <source>
        <dbReference type="Proteomes" id="UP000325579"/>
    </source>
</evidence>
<dbReference type="SUPFAM" id="SSF51735">
    <property type="entry name" value="NAD(P)-binding Rossmann-fold domains"/>
    <property type="match status" value="1"/>
</dbReference>
<organism evidence="2 3">
    <name type="scientific">Aspergillus pseudonomiae</name>
    <dbReference type="NCBI Taxonomy" id="1506151"/>
    <lineage>
        <taxon>Eukaryota</taxon>
        <taxon>Fungi</taxon>
        <taxon>Dikarya</taxon>
        <taxon>Ascomycota</taxon>
        <taxon>Pezizomycotina</taxon>
        <taxon>Eurotiomycetes</taxon>
        <taxon>Eurotiomycetidae</taxon>
        <taxon>Eurotiales</taxon>
        <taxon>Aspergillaceae</taxon>
        <taxon>Aspergillus</taxon>
        <taxon>Aspergillus subgen. Circumdati</taxon>
    </lineage>
</organism>
<accession>A0A5N6IIU8</accession>
<keyword evidence="3" id="KW-1185">Reference proteome</keyword>
<dbReference type="OrthoDB" id="10254221at2759"/>
<dbReference type="Pfam" id="PF13460">
    <property type="entry name" value="NAD_binding_10"/>
    <property type="match status" value="1"/>
</dbReference>
<name>A0A5N6IIU8_9EURO</name>
<dbReference type="InterPro" id="IPR016040">
    <property type="entry name" value="NAD(P)-bd_dom"/>
</dbReference>
<sequence length="273" mass="30188">MTQRKPGQICLLGATGRTGRGILQILLTENYRDWALHVYVRSRAKLLSFFPGIEAYPGVKIFEGSITDVELWRQCLSGADIIISALGENENIAGLRLLQDAANTTVSALQVLSQEDSSNWRQPRLILLSSDTLNPTVAAARPRLVHWVVSNAFCYAYNDLRKAQAVYEAHPQLLRLCLVQPPALIEEGPSGHLISTEKGSLTVSYADLAAAFVEIAISDGYRNSSAVTISSASKDQLRHAPELTRRIIRGTLAHYIPWYLAVEEKVWGMLFKA</sequence>
<evidence type="ECO:0000256" key="1">
    <source>
        <dbReference type="ARBA" id="ARBA00038376"/>
    </source>
</evidence>
<protein>
    <submittedName>
        <fullName evidence="2">Uncharacterized protein</fullName>
    </submittedName>
</protein>
<dbReference type="EMBL" id="ML736806">
    <property type="protein sequence ID" value="KAE8401085.1"/>
    <property type="molecule type" value="Genomic_DNA"/>
</dbReference>